<dbReference type="PANTHER" id="PTHR46890:SF48">
    <property type="entry name" value="RNA-DIRECTED DNA POLYMERASE"/>
    <property type="match status" value="1"/>
</dbReference>
<evidence type="ECO:0000259" key="2">
    <source>
        <dbReference type="PROSITE" id="PS50878"/>
    </source>
</evidence>
<accession>A0A540K4V8</accession>
<keyword evidence="4" id="KW-1185">Reference proteome</keyword>
<dbReference type="Pfam" id="PF00078">
    <property type="entry name" value="RVT_1"/>
    <property type="match status" value="1"/>
</dbReference>
<dbReference type="InterPro" id="IPR052343">
    <property type="entry name" value="Retrotransposon-Effector_Assoc"/>
</dbReference>
<proteinExistence type="predicted"/>
<dbReference type="Proteomes" id="UP000315295">
    <property type="component" value="Unassembled WGS sequence"/>
</dbReference>
<evidence type="ECO:0000313" key="4">
    <source>
        <dbReference type="Proteomes" id="UP000315295"/>
    </source>
</evidence>
<dbReference type="SUPFAM" id="SSF56672">
    <property type="entry name" value="DNA/RNA polymerases"/>
    <property type="match status" value="1"/>
</dbReference>
<keyword evidence="1" id="KW-0812">Transmembrane</keyword>
<sequence length="117" mass="13188">MHKAYDRVEWDFLMAIMEKMGFAPMWRSLVLGCISTVNFAIMLNGQPGSKFAPTRGLRQGDPLSPYLFLLVSEVLSLLIQKASDTKMIKGVQFNPVGPCISHIFFADYTLIFLGQIR</sequence>
<dbReference type="InterPro" id="IPR000477">
    <property type="entry name" value="RT_dom"/>
</dbReference>
<comment type="caution">
    <text evidence="3">The sequence shown here is derived from an EMBL/GenBank/DDBJ whole genome shotgun (WGS) entry which is preliminary data.</text>
</comment>
<feature type="transmembrane region" description="Helical" evidence="1">
    <location>
        <begin position="63"/>
        <end position="79"/>
    </location>
</feature>
<keyword evidence="1" id="KW-1133">Transmembrane helix</keyword>
<feature type="transmembrane region" description="Helical" evidence="1">
    <location>
        <begin position="21"/>
        <end position="43"/>
    </location>
</feature>
<evidence type="ECO:0000313" key="3">
    <source>
        <dbReference type="EMBL" id="TQD69264.1"/>
    </source>
</evidence>
<dbReference type="AlphaFoldDB" id="A0A540K4V8"/>
<feature type="domain" description="Reverse transcriptase" evidence="2">
    <location>
        <begin position="1"/>
        <end position="117"/>
    </location>
</feature>
<evidence type="ECO:0000256" key="1">
    <source>
        <dbReference type="SAM" id="Phobius"/>
    </source>
</evidence>
<name>A0A540K4V8_MALBA</name>
<dbReference type="EMBL" id="VIEB01004189">
    <property type="protein sequence ID" value="TQD69264.1"/>
    <property type="molecule type" value="Genomic_DNA"/>
</dbReference>
<dbReference type="STRING" id="106549.A0A540K4V8"/>
<dbReference type="PANTHER" id="PTHR46890">
    <property type="entry name" value="NON-LTR RETROLELEMENT REVERSE TRANSCRIPTASE-LIKE PROTEIN-RELATED"/>
    <property type="match status" value="1"/>
</dbReference>
<keyword evidence="1" id="KW-0472">Membrane</keyword>
<organism evidence="3 4">
    <name type="scientific">Malus baccata</name>
    <name type="common">Siberian crab apple</name>
    <name type="synonym">Pyrus baccata</name>
    <dbReference type="NCBI Taxonomy" id="106549"/>
    <lineage>
        <taxon>Eukaryota</taxon>
        <taxon>Viridiplantae</taxon>
        <taxon>Streptophyta</taxon>
        <taxon>Embryophyta</taxon>
        <taxon>Tracheophyta</taxon>
        <taxon>Spermatophyta</taxon>
        <taxon>Magnoliopsida</taxon>
        <taxon>eudicotyledons</taxon>
        <taxon>Gunneridae</taxon>
        <taxon>Pentapetalae</taxon>
        <taxon>rosids</taxon>
        <taxon>fabids</taxon>
        <taxon>Rosales</taxon>
        <taxon>Rosaceae</taxon>
        <taxon>Amygdaloideae</taxon>
        <taxon>Maleae</taxon>
        <taxon>Malus</taxon>
    </lineage>
</organism>
<dbReference type="InterPro" id="IPR043502">
    <property type="entry name" value="DNA/RNA_pol_sf"/>
</dbReference>
<gene>
    <name evidence="3" type="ORF">C1H46_045203</name>
</gene>
<reference evidence="3 4" key="1">
    <citation type="journal article" date="2019" name="G3 (Bethesda)">
        <title>Sequencing of a Wild Apple (Malus baccata) Genome Unravels the Differences Between Cultivated and Wild Apple Species Regarding Disease Resistance and Cold Tolerance.</title>
        <authorList>
            <person name="Chen X."/>
        </authorList>
    </citation>
    <scope>NUCLEOTIDE SEQUENCE [LARGE SCALE GENOMIC DNA]</scope>
    <source>
        <strain evidence="4">cv. Shandingzi</strain>
        <tissue evidence="3">Leaves</tissue>
    </source>
</reference>
<dbReference type="PROSITE" id="PS50878">
    <property type="entry name" value="RT_POL"/>
    <property type="match status" value="1"/>
</dbReference>
<protein>
    <recommendedName>
        <fullName evidence="2">Reverse transcriptase domain-containing protein</fullName>
    </recommendedName>
</protein>